<feature type="transmembrane region" description="Helical" evidence="1">
    <location>
        <begin position="37"/>
        <end position="62"/>
    </location>
</feature>
<comment type="caution">
    <text evidence="2">The sequence shown here is derived from an EMBL/GenBank/DDBJ whole genome shotgun (WGS) entry which is preliminary data.</text>
</comment>
<dbReference type="EMBL" id="AUZM01000007">
    <property type="protein sequence ID" value="ERT08828.1"/>
    <property type="molecule type" value="Genomic_DNA"/>
</dbReference>
<reference evidence="2 3" key="1">
    <citation type="journal article" date="2013" name="Front. Microbiol.">
        <title>Comparative genomic analyses of the cyanobacterium, Lyngbya aestuarii BL J, a powerful hydrogen producer.</title>
        <authorList>
            <person name="Kothari A."/>
            <person name="Vaughn M."/>
            <person name="Garcia-Pichel F."/>
        </authorList>
    </citation>
    <scope>NUCLEOTIDE SEQUENCE [LARGE SCALE GENOMIC DNA]</scope>
    <source>
        <strain evidence="2 3">BL J</strain>
    </source>
</reference>
<dbReference type="Proteomes" id="UP000017127">
    <property type="component" value="Unassembled WGS sequence"/>
</dbReference>
<evidence type="ECO:0000256" key="1">
    <source>
        <dbReference type="SAM" id="Phobius"/>
    </source>
</evidence>
<gene>
    <name evidence="2" type="ORF">M595_1162</name>
</gene>
<keyword evidence="1" id="KW-0812">Transmembrane</keyword>
<keyword evidence="1" id="KW-1133">Transmembrane helix</keyword>
<dbReference type="AlphaFoldDB" id="U7QLR5"/>
<evidence type="ECO:0000313" key="2">
    <source>
        <dbReference type="EMBL" id="ERT08828.1"/>
    </source>
</evidence>
<accession>U7QLR5</accession>
<organism evidence="2 3">
    <name type="scientific">Lyngbya aestuarii BL J</name>
    <dbReference type="NCBI Taxonomy" id="1348334"/>
    <lineage>
        <taxon>Bacteria</taxon>
        <taxon>Bacillati</taxon>
        <taxon>Cyanobacteriota</taxon>
        <taxon>Cyanophyceae</taxon>
        <taxon>Oscillatoriophycideae</taxon>
        <taxon>Oscillatoriales</taxon>
        <taxon>Microcoleaceae</taxon>
        <taxon>Lyngbya</taxon>
    </lineage>
</organism>
<evidence type="ECO:0000313" key="3">
    <source>
        <dbReference type="Proteomes" id="UP000017127"/>
    </source>
</evidence>
<feature type="transmembrane region" description="Helical" evidence="1">
    <location>
        <begin position="105"/>
        <end position="126"/>
    </location>
</feature>
<keyword evidence="3" id="KW-1185">Reference proteome</keyword>
<dbReference type="RefSeq" id="WP_023064921.1">
    <property type="nucleotide sequence ID" value="NZ_AUZM01000007.1"/>
</dbReference>
<keyword evidence="1" id="KW-0472">Membrane</keyword>
<dbReference type="OrthoDB" id="9829741at2"/>
<feature type="transmembrane region" description="Helical" evidence="1">
    <location>
        <begin position="74"/>
        <end position="99"/>
    </location>
</feature>
<protein>
    <submittedName>
        <fullName evidence="2">Uncharacterized protein</fullName>
    </submittedName>
</protein>
<name>U7QLR5_9CYAN</name>
<proteinExistence type="predicted"/>
<sequence length="156" mass="15791">MNSLNTKENLKTLETVAPDTSKAMENSNLTMMSSLGVVGGFGSAAINTPMTVAGAVVCVAAYGAKKAIQEKDSCALISVAGGAFTGVGISAILSGMSLVVAETAVGISMAPVVAAGATIGLASYGLTRLVQRVMTLQFSYPFPSKSTIVIPVRSKL</sequence>